<evidence type="ECO:0000256" key="1">
    <source>
        <dbReference type="ARBA" id="ARBA00004123"/>
    </source>
</evidence>
<dbReference type="SMART" id="SM00906">
    <property type="entry name" value="Fungal_trans"/>
    <property type="match status" value="1"/>
</dbReference>
<dbReference type="SMART" id="SM00066">
    <property type="entry name" value="GAL4"/>
    <property type="match status" value="1"/>
</dbReference>
<dbReference type="Pfam" id="PF04082">
    <property type="entry name" value="Fungal_trans"/>
    <property type="match status" value="1"/>
</dbReference>
<evidence type="ECO:0000256" key="6">
    <source>
        <dbReference type="SAM" id="MobiDB-lite"/>
    </source>
</evidence>
<comment type="subcellular location">
    <subcellularLocation>
        <location evidence="1">Nucleus</location>
    </subcellularLocation>
</comment>
<evidence type="ECO:0000256" key="3">
    <source>
        <dbReference type="ARBA" id="ARBA00023015"/>
    </source>
</evidence>
<dbReference type="InterPro" id="IPR007219">
    <property type="entry name" value="XnlR_reg_dom"/>
</dbReference>
<dbReference type="Gene3D" id="4.10.240.10">
    <property type="entry name" value="Zn(2)-C6 fungal-type DNA-binding domain"/>
    <property type="match status" value="1"/>
</dbReference>
<dbReference type="SUPFAM" id="SSF57701">
    <property type="entry name" value="Zn2/Cys6 DNA-binding domain"/>
    <property type="match status" value="1"/>
</dbReference>
<keyword evidence="5" id="KW-0539">Nucleus</keyword>
<feature type="region of interest" description="Disordered" evidence="6">
    <location>
        <begin position="54"/>
        <end position="99"/>
    </location>
</feature>
<organism evidence="8 9">
    <name type="scientific">Basidiobolus ranarum</name>
    <dbReference type="NCBI Taxonomy" id="34480"/>
    <lineage>
        <taxon>Eukaryota</taxon>
        <taxon>Fungi</taxon>
        <taxon>Fungi incertae sedis</taxon>
        <taxon>Zoopagomycota</taxon>
        <taxon>Entomophthoromycotina</taxon>
        <taxon>Basidiobolomycetes</taxon>
        <taxon>Basidiobolales</taxon>
        <taxon>Basidiobolaceae</taxon>
        <taxon>Basidiobolus</taxon>
    </lineage>
</organism>
<dbReference type="CDD" id="cd12148">
    <property type="entry name" value="fungal_TF_MHR"/>
    <property type="match status" value="1"/>
</dbReference>
<keyword evidence="3" id="KW-0805">Transcription regulation</keyword>
<dbReference type="PROSITE" id="PS50048">
    <property type="entry name" value="ZN2_CY6_FUNGAL_2"/>
    <property type="match status" value="1"/>
</dbReference>
<feature type="region of interest" description="Disordered" evidence="6">
    <location>
        <begin position="194"/>
        <end position="217"/>
    </location>
</feature>
<dbReference type="InterPro" id="IPR001138">
    <property type="entry name" value="Zn2Cys6_DnaBD"/>
</dbReference>
<reference evidence="8 9" key="1">
    <citation type="submission" date="2023-04" db="EMBL/GenBank/DDBJ databases">
        <title>Genome of Basidiobolus ranarum AG-B5.</title>
        <authorList>
            <person name="Stajich J.E."/>
            <person name="Carter-House D."/>
            <person name="Gryganskyi A."/>
        </authorList>
    </citation>
    <scope>NUCLEOTIDE SEQUENCE [LARGE SCALE GENOMIC DNA]</scope>
    <source>
        <strain evidence="8 9">AG-B5</strain>
    </source>
</reference>
<sequence length="816" mass="90857">MKSTEFSDPSKQPKRKRLTQACDTCRKKKVKCDGNRPSCSNCIRLKVPCTYLPTAKKRGPRQGQSERLEQSNGTAASESPNFMNHSQMSSPLQPFGLRPATSLNNISGYMENLNVNPDPSPSVYLSQSPQVPLSQYGGSTENFPTAAYGYQNNQLRTPNLYYPADSNSQNEENAIREKVEQVWSQSYLGNTSGLNSITNNSHNETSPSPKQFSNANNLLGATSLPPAEITEHLLSVYFSTIHPQMPFIHKPTFLTKLKNGEIPPILILSICACVSRFSNHPGILADPTTRSGEVFSNRFRNILLKCLDGPNVFTTMALLIASYYEYMNARYPRAWMYLGMAIRMAQELGINRIDENTDSNCVSEQSPDDWVEIETQRRLWWSCFVRDRIGSTGTGRPMAIDEQDSRVLLPSCDSDWENERPVPSSMLETSSQAKNIFSYAPSSPKTRLSPWSIFIQLAALMGKVSQFVNSPKDRRENSAENDSKFAFLDAALTSWSMSSPENLRYPRKLVSEKSPRGYAEAAFLCTIHIMYHTSIILLHRSSLDQVENQPIYSTSTSSASESLERCISSANTITTIIQDLDKFPACYNYPHICFCIFNGGTIHAHTLFSSSDPERIAEAKSKLEIHYQTLQRLKSVWIMAEKYCAILKGIVALGHRPISVSPNTNSLVQELSQNAAQVGFNFEQPIYQFPGNFSSNTLSPQDIAAVSSGNYSIAPNYIPSGLQMIPDFNSPSIRVADNSIDYSTGFPNLLDLPVAQGNEFFDTLFGNMPVDTLNSEPNLFTNIYNHSTSQPGNNVQDVQDANGGMQNVWSIKSTTT</sequence>
<comment type="caution">
    <text evidence="8">The sequence shown here is derived from an EMBL/GenBank/DDBJ whole genome shotgun (WGS) entry which is preliminary data.</text>
</comment>
<keyword evidence="2" id="KW-0479">Metal-binding</keyword>
<evidence type="ECO:0000256" key="4">
    <source>
        <dbReference type="ARBA" id="ARBA00023163"/>
    </source>
</evidence>
<dbReference type="CDD" id="cd00067">
    <property type="entry name" value="GAL4"/>
    <property type="match status" value="1"/>
</dbReference>
<dbReference type="InterPro" id="IPR050815">
    <property type="entry name" value="TF_fung"/>
</dbReference>
<dbReference type="PANTHER" id="PTHR47338">
    <property type="entry name" value="ZN(II)2CYS6 TRANSCRIPTION FACTOR (EUROFUNG)-RELATED"/>
    <property type="match status" value="1"/>
</dbReference>
<dbReference type="Pfam" id="PF00172">
    <property type="entry name" value="Zn_clus"/>
    <property type="match status" value="1"/>
</dbReference>
<evidence type="ECO:0000313" key="9">
    <source>
        <dbReference type="Proteomes" id="UP001479436"/>
    </source>
</evidence>
<dbReference type="PANTHER" id="PTHR47338:SF5">
    <property type="entry name" value="ZN(II)2CYS6 TRANSCRIPTION FACTOR (EUROFUNG)"/>
    <property type="match status" value="1"/>
</dbReference>
<evidence type="ECO:0000256" key="2">
    <source>
        <dbReference type="ARBA" id="ARBA00022723"/>
    </source>
</evidence>
<feature type="compositionally biased region" description="Polar residues" evidence="6">
    <location>
        <begin position="70"/>
        <end position="92"/>
    </location>
</feature>
<evidence type="ECO:0000313" key="8">
    <source>
        <dbReference type="EMBL" id="KAK9727638.1"/>
    </source>
</evidence>
<dbReference type="EMBL" id="JASJQH010006915">
    <property type="protein sequence ID" value="KAK9727638.1"/>
    <property type="molecule type" value="Genomic_DNA"/>
</dbReference>
<evidence type="ECO:0000259" key="7">
    <source>
        <dbReference type="PROSITE" id="PS50048"/>
    </source>
</evidence>
<proteinExistence type="predicted"/>
<dbReference type="Proteomes" id="UP001479436">
    <property type="component" value="Unassembled WGS sequence"/>
</dbReference>
<dbReference type="PROSITE" id="PS00463">
    <property type="entry name" value="ZN2_CY6_FUNGAL_1"/>
    <property type="match status" value="1"/>
</dbReference>
<accession>A0ABR2W929</accession>
<gene>
    <name evidence="8" type="ORF">K7432_001672</name>
</gene>
<evidence type="ECO:0000256" key="5">
    <source>
        <dbReference type="ARBA" id="ARBA00023242"/>
    </source>
</evidence>
<dbReference type="InterPro" id="IPR036864">
    <property type="entry name" value="Zn2-C6_fun-type_DNA-bd_sf"/>
</dbReference>
<keyword evidence="4" id="KW-0804">Transcription</keyword>
<protein>
    <recommendedName>
        <fullName evidence="7">Zn(2)-C6 fungal-type domain-containing protein</fullName>
    </recommendedName>
</protein>
<feature type="domain" description="Zn(2)-C6 fungal-type" evidence="7">
    <location>
        <begin position="21"/>
        <end position="51"/>
    </location>
</feature>
<keyword evidence="9" id="KW-1185">Reference proteome</keyword>
<name>A0ABR2W929_9FUNG</name>